<dbReference type="EMBL" id="NSNE01000010">
    <property type="protein sequence ID" value="RPM13457.1"/>
    <property type="molecule type" value="Genomic_DNA"/>
</dbReference>
<evidence type="ECO:0000313" key="6">
    <source>
        <dbReference type="EMBL" id="MZZ15160.1"/>
    </source>
</evidence>
<reference evidence="8 12" key="5">
    <citation type="submission" date="2019-01" db="EMBL/GenBank/DDBJ databases">
        <title>The Pseudomonas aeruginosa pan-genome provides new insights on its population structure, horizontal gene transfer and pathogenicity.</title>
        <authorList>
            <person name="Freschi L."/>
            <person name="Vincent A.T."/>
            <person name="Jeukens J."/>
            <person name="Emond-Rheault J.-G."/>
            <person name="Kukavica-Ibrulj I."/>
            <person name="Dupont M.-J."/>
            <person name="Charette S.J."/>
            <person name="Boyle B."/>
            <person name="Levesque R.C."/>
        </authorList>
    </citation>
    <scope>NUCLEOTIDE SEQUENCE [LARGE SCALE GENOMIC DNA]</scope>
    <source>
        <strain evidence="8 12">PA-W36</strain>
    </source>
</reference>
<evidence type="ECO:0000313" key="13">
    <source>
        <dbReference type="Proteomes" id="UP000433532"/>
    </source>
</evidence>
<reference evidence="10" key="2">
    <citation type="submission" date="2015-06" db="EMBL/GenBank/DDBJ databases">
        <authorList>
            <person name="Radhakrishnan Rajesh"/>
            <person name="Underwood Anthony"/>
            <person name="Al-Shahib Ali"/>
        </authorList>
    </citation>
    <scope>NUCLEOTIDE SEQUENCE [LARGE SCALE GENOMIC DNA]</scope>
    <source>
        <strain evidence="10">P19_London_7_VIM_2_05_10</strain>
    </source>
</reference>
<dbReference type="OMA" id="AGDIMHR"/>
<dbReference type="SMART" id="SM00116">
    <property type="entry name" value="CBS"/>
    <property type="match status" value="2"/>
</dbReference>
<dbReference type="Proteomes" id="UP001297540">
    <property type="component" value="Chromosome"/>
</dbReference>
<dbReference type="PANTHER" id="PTHR43080">
    <property type="entry name" value="CBS DOMAIN-CONTAINING PROTEIN CBSX3, MITOCHONDRIAL"/>
    <property type="match status" value="1"/>
</dbReference>
<dbReference type="EMBL" id="WOAD01000025">
    <property type="protein sequence ID" value="MUI38095.1"/>
    <property type="molecule type" value="Genomic_DNA"/>
</dbReference>
<accession>A0A1S1C7A5</accession>
<reference evidence="7 11" key="4">
    <citation type="submission" date="2018-07" db="EMBL/GenBank/DDBJ databases">
        <title>Mechanisms of high-level aminoglycoside resistance among Gram-negative pathogens in Brazil.</title>
        <authorList>
            <person name="Ballaben A.S."/>
            <person name="Darini A.L.C."/>
            <person name="Doi Y."/>
        </authorList>
    </citation>
    <scope>NUCLEOTIDE SEQUENCE [LARGE SCALE GENOMIC DNA]</scope>
    <source>
        <strain evidence="7 11">B2-305</strain>
    </source>
</reference>
<dbReference type="AlphaFoldDB" id="A0A072ZME6"/>
<dbReference type="Proteomes" id="UP000045039">
    <property type="component" value="Unassembled WGS sequence"/>
</dbReference>
<sequence>MKISDIMTRNVQVADPQQSIREAAATMARIDSGALLVGEGDRLVGMITDRDIAIRAVAGGLSGDTPLGRIMSGDIHYCFEDEDVQHVARNMADIQMRRLPVLNREKRLVGVVSLGNIASCRDQASSATVLQGVAQAHY</sequence>
<dbReference type="InterPro" id="IPR051257">
    <property type="entry name" value="Diverse_CBS-Domain"/>
</dbReference>
<protein>
    <submittedName>
        <fullName evidence="6">CBS domain-containing protein</fullName>
    </submittedName>
    <submittedName>
        <fullName evidence="4">Hypoxic response protein 1</fullName>
    </submittedName>
</protein>
<reference evidence="6" key="7">
    <citation type="submission" date="2020-01" db="EMBL/GenBank/DDBJ databases">
        <title>Bacteria Cultured from War Wounds Associated with the Conflict in Eastern Ukraine.</title>
        <authorList>
            <person name="Snesrud E."/>
            <person name="Galac M.R."/>
            <person name="Mc Gann P."/>
            <person name="Valentine K."/>
            <person name="Viacheslav K."/>
        </authorList>
    </citation>
    <scope>NUCLEOTIDE SEQUENCE</scope>
    <source>
        <strain evidence="6">VNMU148</strain>
    </source>
</reference>
<evidence type="ECO:0000256" key="1">
    <source>
        <dbReference type="ARBA" id="ARBA00023122"/>
    </source>
</evidence>
<dbReference type="PROSITE" id="PS51371">
    <property type="entry name" value="CBS"/>
    <property type="match status" value="2"/>
</dbReference>
<dbReference type="InterPro" id="IPR000644">
    <property type="entry name" value="CBS_dom"/>
</dbReference>
<feature type="domain" description="CBS" evidence="3">
    <location>
        <begin position="7"/>
        <end position="65"/>
    </location>
</feature>
<dbReference type="EMBL" id="CP136986">
    <property type="protein sequence ID" value="WOS81347.1"/>
    <property type="molecule type" value="Genomic_DNA"/>
</dbReference>
<proteinExistence type="predicted"/>
<reference evidence="5 13" key="6">
    <citation type="submission" date="2019-11" db="EMBL/GenBank/DDBJ databases">
        <title>Genomes of ocular Pseudomonas aeruginosa isolates.</title>
        <authorList>
            <person name="Khan M."/>
            <person name="Rice S.A."/>
            <person name="Willcox M.D.P."/>
            <person name="Stapleton F."/>
        </authorList>
    </citation>
    <scope>NUCLEOTIDE SEQUENCE [LARGE SCALE GENOMIC DNA]</scope>
    <source>
        <strain evidence="5 13">PA221</strain>
    </source>
</reference>
<evidence type="ECO:0000313" key="5">
    <source>
        <dbReference type="EMBL" id="MUI38095.1"/>
    </source>
</evidence>
<dbReference type="RefSeq" id="WP_003088942.1">
    <property type="nucleotide sequence ID" value="NZ_AP014622.1"/>
</dbReference>
<evidence type="ECO:0000313" key="12">
    <source>
        <dbReference type="Proteomes" id="UP000284767"/>
    </source>
</evidence>
<dbReference type="InterPro" id="IPR046342">
    <property type="entry name" value="CBS_dom_sf"/>
</dbReference>
<evidence type="ECO:0000313" key="4">
    <source>
        <dbReference type="EMBL" id="CRO34256.1"/>
    </source>
</evidence>
<reference evidence="8 12" key="3">
    <citation type="submission" date="2017-08" db="EMBL/GenBank/DDBJ databases">
        <authorList>
            <person name="Feschi L."/>
            <person name="Jeukens J."/>
            <person name="Emond-Rheault J.-G."/>
            <person name="Kukavica-Ibrulj I."/>
            <person name="Boyle B."/>
            <person name="Levesque R.C."/>
        </authorList>
    </citation>
    <scope>NUCLEOTIDE SEQUENCE [LARGE SCALE GENOMIC DNA]</scope>
    <source>
        <strain evidence="8 12">PA-W36</strain>
    </source>
</reference>
<reference evidence="4" key="1">
    <citation type="submission" date="2015-06" db="EMBL/GenBank/DDBJ databases">
        <authorList>
            <person name="Radhakrishnan R."/>
            <person name="Underwood A."/>
            <person name="Al-Shahib A."/>
        </authorList>
    </citation>
    <scope>NUCLEOTIDE SEQUENCE</scope>
    <source>
        <strain evidence="4">P19_London_7_VIM_2_05_10</strain>
    </source>
</reference>
<accession>A0A072ZME6</accession>
<organism evidence="6 14">
    <name type="scientific">Pseudomonas aeruginosa</name>
    <dbReference type="NCBI Taxonomy" id="287"/>
    <lineage>
        <taxon>Bacteria</taxon>
        <taxon>Pseudomonadati</taxon>
        <taxon>Pseudomonadota</taxon>
        <taxon>Gammaproteobacteria</taxon>
        <taxon>Pseudomonadales</taxon>
        <taxon>Pseudomonadaceae</taxon>
        <taxon>Pseudomonas</taxon>
    </lineage>
</organism>
<evidence type="ECO:0000313" key="11">
    <source>
        <dbReference type="Proteomes" id="UP000253594"/>
    </source>
</evidence>
<keyword evidence="1 2" id="KW-0129">CBS domain</keyword>
<dbReference type="SMR" id="A0A072ZME6"/>
<reference evidence="9" key="8">
    <citation type="submission" date="2023-06" db="EMBL/GenBank/DDBJ databases">
        <authorList>
            <consortium name="Clinical and Environmental Microbiology Branch: Whole genome sequencing antimicrobial resistance pathogens in the healthcare setting"/>
        </authorList>
    </citation>
    <scope>NUCLEOTIDE SEQUENCE</scope>
    <source>
        <strain evidence="9">2021CK-01020</strain>
    </source>
</reference>
<dbReference type="Proteomes" id="UP000253594">
    <property type="component" value="Unassembled WGS sequence"/>
</dbReference>
<reference evidence="9" key="9">
    <citation type="submission" date="2023-10" db="EMBL/GenBank/DDBJ databases">
        <title>Pathogen: clinical or host-associated sample.</title>
        <authorList>
            <person name="Hergert J."/>
            <person name="Casey R."/>
            <person name="Wagner J."/>
            <person name="Young E.L."/>
            <person name="Oakeson K.F."/>
        </authorList>
    </citation>
    <scope>NUCLEOTIDE SEQUENCE</scope>
    <source>
        <strain evidence="9">2021CK-01020</strain>
    </source>
</reference>
<evidence type="ECO:0000256" key="2">
    <source>
        <dbReference type="PROSITE-ProRule" id="PRU00703"/>
    </source>
</evidence>
<dbReference type="EMBL" id="CVVU01000066">
    <property type="protein sequence ID" value="CRO34256.1"/>
    <property type="molecule type" value="Genomic_DNA"/>
</dbReference>
<dbReference type="Proteomes" id="UP000433532">
    <property type="component" value="Unassembled WGS sequence"/>
</dbReference>
<gene>
    <name evidence="4" type="primary">hrp1_1</name>
    <name evidence="7" type="ORF">DT376_25130</name>
    <name evidence="5" type="ORF">GNQ48_24135</name>
    <name evidence="6" type="ORF">GUL26_23175</name>
    <name evidence="8" type="ORF">IPC1295_17820</name>
    <name evidence="9" type="ORF">L4V69_19915</name>
    <name evidence="4" type="ORF">PAERUG_P19_London_7_VIM_2_05_10_01407</name>
</gene>
<dbReference type="Gene3D" id="3.10.580.10">
    <property type="entry name" value="CBS-domain"/>
    <property type="match status" value="1"/>
</dbReference>
<evidence type="ECO:0000313" key="7">
    <source>
        <dbReference type="EMBL" id="RCI72179.1"/>
    </source>
</evidence>
<feature type="domain" description="CBS" evidence="3">
    <location>
        <begin position="71"/>
        <end position="128"/>
    </location>
</feature>
<dbReference type="Proteomes" id="UP000284767">
    <property type="component" value="Unassembled WGS sequence"/>
</dbReference>
<dbReference type="KEGG" id="paeb:NCGM1900_4321"/>
<dbReference type="Pfam" id="PF00571">
    <property type="entry name" value="CBS"/>
    <property type="match status" value="2"/>
</dbReference>
<evidence type="ECO:0000313" key="8">
    <source>
        <dbReference type="EMBL" id="RPM13457.1"/>
    </source>
</evidence>
<name>A0A072ZME6_PSEAI</name>
<dbReference type="Proteomes" id="UP000644192">
    <property type="component" value="Unassembled WGS sequence"/>
</dbReference>
<evidence type="ECO:0000313" key="9">
    <source>
        <dbReference type="EMBL" id="WOS81347.1"/>
    </source>
</evidence>
<dbReference type="EMBL" id="WXZT01000016">
    <property type="protein sequence ID" value="MZZ15160.1"/>
    <property type="molecule type" value="Genomic_DNA"/>
</dbReference>
<dbReference type="SUPFAM" id="SSF54631">
    <property type="entry name" value="CBS-domain pair"/>
    <property type="match status" value="1"/>
</dbReference>
<dbReference type="CDD" id="cd04622">
    <property type="entry name" value="CBS_pair_HRP1_like"/>
    <property type="match status" value="1"/>
</dbReference>
<evidence type="ECO:0000313" key="14">
    <source>
        <dbReference type="Proteomes" id="UP000644192"/>
    </source>
</evidence>
<evidence type="ECO:0000313" key="10">
    <source>
        <dbReference type="Proteomes" id="UP000045039"/>
    </source>
</evidence>
<dbReference type="EMBL" id="QORE01001055">
    <property type="protein sequence ID" value="RCI72179.1"/>
    <property type="molecule type" value="Genomic_DNA"/>
</dbReference>
<dbReference type="PANTHER" id="PTHR43080:SF2">
    <property type="entry name" value="CBS DOMAIN-CONTAINING PROTEIN"/>
    <property type="match status" value="1"/>
</dbReference>
<evidence type="ECO:0000259" key="3">
    <source>
        <dbReference type="PROSITE" id="PS51371"/>
    </source>
</evidence>